<organism evidence="7">
    <name type="scientific">Tetraselmis sp. GSL018</name>
    <dbReference type="NCBI Taxonomy" id="582737"/>
    <lineage>
        <taxon>Eukaryota</taxon>
        <taxon>Viridiplantae</taxon>
        <taxon>Chlorophyta</taxon>
        <taxon>core chlorophytes</taxon>
        <taxon>Chlorodendrophyceae</taxon>
        <taxon>Chlorodendrales</taxon>
        <taxon>Chlorodendraceae</taxon>
        <taxon>Tetraselmis</taxon>
    </lineage>
</organism>
<proteinExistence type="inferred from homology"/>
<dbReference type="GO" id="GO:0015031">
    <property type="term" value="P:protein transport"/>
    <property type="evidence" value="ECO:0007669"/>
    <property type="project" value="UniProtKB-KW"/>
</dbReference>
<dbReference type="InterPro" id="IPR024654">
    <property type="entry name" value="Calcineurin-like_PHP_lpxH"/>
</dbReference>
<dbReference type="NCBIfam" id="TIGR00040">
    <property type="entry name" value="yfcE"/>
    <property type="match status" value="1"/>
</dbReference>
<dbReference type="CDD" id="cd07394">
    <property type="entry name" value="MPP_Vps29"/>
    <property type="match status" value="1"/>
</dbReference>
<sequence>MVLVLCIGDFHVPHRALDIPPEFKKLLVPGKIHHILCTGNLCVKEVQDYLRGICPDLHVVRGDFDEFSSLPDNEVVSIGNFRIGLCNGYQIVPWGSMEALAKLQRQLDVDILVSGHTHEFKAYKHENRFLINPGSATGAYDCVRDRCSPSFVLMDINDSRAVVYIYELAEPDKKVKVDKVEFSKK</sequence>
<evidence type="ECO:0000259" key="6">
    <source>
        <dbReference type="Pfam" id="PF12850"/>
    </source>
</evidence>
<comment type="similarity">
    <text evidence="1 5">Belongs to the VPS29 family.</text>
</comment>
<dbReference type="InterPro" id="IPR000979">
    <property type="entry name" value="Phosphodiesterase_MJ0936/Vps29"/>
</dbReference>
<dbReference type="GO" id="GO:0030904">
    <property type="term" value="C:retromer complex"/>
    <property type="evidence" value="ECO:0007669"/>
    <property type="project" value="InterPro"/>
</dbReference>
<reference evidence="7" key="1">
    <citation type="submission" date="2014-05" db="EMBL/GenBank/DDBJ databases">
        <title>The transcriptome of the halophilic microalga Tetraselmis sp. GSL018 isolated from the Great Salt Lake, Utah.</title>
        <authorList>
            <person name="Jinkerson R.E."/>
            <person name="D'Adamo S."/>
            <person name="Posewitz M.C."/>
        </authorList>
    </citation>
    <scope>NUCLEOTIDE SEQUENCE</scope>
    <source>
        <strain evidence="7">GSL018</strain>
    </source>
</reference>
<dbReference type="Pfam" id="PF12850">
    <property type="entry name" value="Metallophos_2"/>
    <property type="match status" value="1"/>
</dbReference>
<name>A0A061RC65_9CHLO</name>
<evidence type="ECO:0000256" key="5">
    <source>
        <dbReference type="RuleBase" id="RU362040"/>
    </source>
</evidence>
<accession>A0A061RC65</accession>
<dbReference type="InterPro" id="IPR028661">
    <property type="entry name" value="Vps29"/>
</dbReference>
<dbReference type="FunFam" id="3.60.21.10:FF:000015">
    <property type="entry name" value="Vacuolar protein sorting-associated protein 29"/>
    <property type="match status" value="1"/>
</dbReference>
<dbReference type="GO" id="GO:0005829">
    <property type="term" value="C:cytosol"/>
    <property type="evidence" value="ECO:0007669"/>
    <property type="project" value="GOC"/>
</dbReference>
<dbReference type="PANTHER" id="PTHR11124">
    <property type="entry name" value="VACUOLAR SORTING PROTEIN VPS29"/>
    <property type="match status" value="1"/>
</dbReference>
<protein>
    <recommendedName>
        <fullName evidence="2 5">Vacuolar protein sorting-associated protein 29</fullName>
    </recommendedName>
</protein>
<dbReference type="GO" id="GO:0031410">
    <property type="term" value="C:cytoplasmic vesicle"/>
    <property type="evidence" value="ECO:0007669"/>
    <property type="project" value="UniProtKB-ARBA"/>
</dbReference>
<dbReference type="AlphaFoldDB" id="A0A061RC65"/>
<dbReference type="Gene3D" id="3.60.21.10">
    <property type="match status" value="1"/>
</dbReference>
<keyword evidence="3" id="KW-0813">Transport</keyword>
<dbReference type="InterPro" id="IPR029052">
    <property type="entry name" value="Metallo-depent_PP-like"/>
</dbReference>
<evidence type="ECO:0000256" key="2">
    <source>
        <dbReference type="ARBA" id="ARBA00017767"/>
    </source>
</evidence>
<keyword evidence="4" id="KW-0653">Protein transport</keyword>
<feature type="domain" description="Calcineurin-like phosphoesterase" evidence="6">
    <location>
        <begin position="4"/>
        <end position="158"/>
    </location>
</feature>
<evidence type="ECO:0000256" key="3">
    <source>
        <dbReference type="ARBA" id="ARBA00022448"/>
    </source>
</evidence>
<dbReference type="EMBL" id="GBEZ01016724">
    <property type="protein sequence ID" value="JAC69553.1"/>
    <property type="molecule type" value="Transcribed_RNA"/>
</dbReference>
<evidence type="ECO:0000313" key="7">
    <source>
        <dbReference type="EMBL" id="JAC69553.1"/>
    </source>
</evidence>
<evidence type="ECO:0000256" key="4">
    <source>
        <dbReference type="ARBA" id="ARBA00022927"/>
    </source>
</evidence>
<evidence type="ECO:0000256" key="1">
    <source>
        <dbReference type="ARBA" id="ARBA00005945"/>
    </source>
</evidence>
<dbReference type="SUPFAM" id="SSF56300">
    <property type="entry name" value="Metallo-dependent phosphatases"/>
    <property type="match status" value="1"/>
</dbReference>
<dbReference type="GO" id="GO:0042147">
    <property type="term" value="P:retrograde transport, endosome to Golgi"/>
    <property type="evidence" value="ECO:0007669"/>
    <property type="project" value="InterPro"/>
</dbReference>
<gene>
    <name evidence="7" type="ORF">TSPGSL018_6109</name>
</gene>